<dbReference type="GO" id="GO:0035331">
    <property type="term" value="P:negative regulation of hippo signaling"/>
    <property type="evidence" value="ECO:0007669"/>
    <property type="project" value="TreeGrafter"/>
</dbReference>
<dbReference type="SUPFAM" id="SSF50044">
    <property type="entry name" value="SH3-domain"/>
    <property type="match status" value="1"/>
</dbReference>
<name>A0A1Y3BFD0_EURMA</name>
<gene>
    <name evidence="1" type="ORF">BLA29_005709</name>
</gene>
<dbReference type="Gene3D" id="2.30.30.40">
    <property type="entry name" value="SH3 Domains"/>
    <property type="match status" value="1"/>
</dbReference>
<reference evidence="1 2" key="1">
    <citation type="submission" date="2017-03" db="EMBL/GenBank/DDBJ databases">
        <title>Genome Survey of Euroglyphus maynei.</title>
        <authorList>
            <person name="Arlian L.G."/>
            <person name="Morgan M.S."/>
            <person name="Rider S.D."/>
        </authorList>
    </citation>
    <scope>NUCLEOTIDE SEQUENCE [LARGE SCALE GENOMIC DNA]</scope>
    <source>
        <strain evidence="1">Arlian Lab</strain>
        <tissue evidence="1">Whole body</tissue>
    </source>
</reference>
<proteinExistence type="predicted"/>
<dbReference type="InterPro" id="IPR027417">
    <property type="entry name" value="P-loop_NTPase"/>
</dbReference>
<dbReference type="AlphaFoldDB" id="A0A1Y3BFD0"/>
<dbReference type="GO" id="GO:0005886">
    <property type="term" value="C:plasma membrane"/>
    <property type="evidence" value="ECO:0007669"/>
    <property type="project" value="TreeGrafter"/>
</dbReference>
<organism evidence="1 2">
    <name type="scientific">Euroglyphus maynei</name>
    <name type="common">Mayne's house dust mite</name>
    <dbReference type="NCBI Taxonomy" id="6958"/>
    <lineage>
        <taxon>Eukaryota</taxon>
        <taxon>Metazoa</taxon>
        <taxon>Ecdysozoa</taxon>
        <taxon>Arthropoda</taxon>
        <taxon>Chelicerata</taxon>
        <taxon>Arachnida</taxon>
        <taxon>Acari</taxon>
        <taxon>Acariformes</taxon>
        <taxon>Sarcoptiformes</taxon>
        <taxon>Astigmata</taxon>
        <taxon>Psoroptidia</taxon>
        <taxon>Analgoidea</taxon>
        <taxon>Pyroglyphidae</taxon>
        <taxon>Pyroglyphinae</taxon>
        <taxon>Euroglyphus</taxon>
    </lineage>
</organism>
<protein>
    <recommendedName>
        <fullName evidence="3">Guanylate kinase-like domain-containing protein</fullName>
    </recommendedName>
</protein>
<dbReference type="Gene3D" id="3.40.50.300">
    <property type="entry name" value="P-loop containing nucleotide triphosphate hydrolases"/>
    <property type="match status" value="1"/>
</dbReference>
<feature type="non-terminal residue" evidence="1">
    <location>
        <position position="1"/>
    </location>
</feature>
<evidence type="ECO:0000313" key="1">
    <source>
        <dbReference type="EMBL" id="OTF79641.1"/>
    </source>
</evidence>
<evidence type="ECO:0000313" key="2">
    <source>
        <dbReference type="Proteomes" id="UP000194236"/>
    </source>
</evidence>
<dbReference type="OrthoDB" id="6506532at2759"/>
<sequence>GDSFFIRAEFGTSHNNNGSSLKFNKGDILYVDNTLYDGIPCQYWHAWKLDLFGRPIQSGHIPSKYNAECEMFRRYHFDMNNNHVDNKRMFSSIRHIFQRLLISNKSNDDDDDTRLLASFSYMPNVWNDPNSIDNIQAYRQVKMIKQTTINRQRPVIIIGPYNHLIVECLENRFPALFRCCPIKTKQSMGSIFDEKINEHYICCSRGEDDGNRFISLKMLTQISDQGLHPVITIIDNDGMEEFFSKQIYPILIEIRFRTAKQMKTVVNKRWNHQHQYNMDRITSFSMAKNIHDYHRKLSKQFENIEHFQLNIENNNSELMDIITKINVHVHYEQNKPIWNDA</sequence>
<keyword evidence="2" id="KW-1185">Reference proteome</keyword>
<dbReference type="InterPro" id="IPR053004">
    <property type="entry name" value="MAGUK_Signaling_Regulators"/>
</dbReference>
<evidence type="ECO:0008006" key="3">
    <source>
        <dbReference type="Google" id="ProtNLM"/>
    </source>
</evidence>
<dbReference type="InterPro" id="IPR036028">
    <property type="entry name" value="SH3-like_dom_sf"/>
</dbReference>
<dbReference type="Proteomes" id="UP000194236">
    <property type="component" value="Unassembled WGS sequence"/>
</dbReference>
<dbReference type="PANTHER" id="PTHR46360">
    <property type="entry name" value="DISKS LARGE HOMOLOG 5"/>
    <property type="match status" value="1"/>
</dbReference>
<dbReference type="EMBL" id="MUJZ01022042">
    <property type="protein sequence ID" value="OTF79641.1"/>
    <property type="molecule type" value="Genomic_DNA"/>
</dbReference>
<comment type="caution">
    <text evidence="1">The sequence shown here is derived from an EMBL/GenBank/DDBJ whole genome shotgun (WGS) entry which is preliminary data.</text>
</comment>
<accession>A0A1Y3BFD0</accession>
<dbReference type="PANTHER" id="PTHR46360:SF1">
    <property type="entry name" value="DISKS LARGE HOMOLOG 5"/>
    <property type="match status" value="1"/>
</dbReference>